<dbReference type="SUPFAM" id="SSF53098">
    <property type="entry name" value="Ribonuclease H-like"/>
    <property type="match status" value="1"/>
</dbReference>
<dbReference type="Pfam" id="PF04665">
    <property type="entry name" value="Pox_A32"/>
    <property type="match status" value="1"/>
</dbReference>
<name>A0A8H3LDH4_9GLOM</name>
<evidence type="ECO:0000313" key="1">
    <source>
        <dbReference type="EMBL" id="GES86483.1"/>
    </source>
</evidence>
<dbReference type="InterPro" id="IPR012337">
    <property type="entry name" value="RNaseH-like_sf"/>
</dbReference>
<organism evidence="1 2">
    <name type="scientific">Rhizophagus clarus</name>
    <dbReference type="NCBI Taxonomy" id="94130"/>
    <lineage>
        <taxon>Eukaryota</taxon>
        <taxon>Fungi</taxon>
        <taxon>Fungi incertae sedis</taxon>
        <taxon>Mucoromycota</taxon>
        <taxon>Glomeromycotina</taxon>
        <taxon>Glomeromycetes</taxon>
        <taxon>Glomerales</taxon>
        <taxon>Glomeraceae</taxon>
        <taxon>Rhizophagus</taxon>
    </lineage>
</organism>
<accession>A0A8H3LDH4</accession>
<dbReference type="AlphaFoldDB" id="A0A8H3LDH4"/>
<dbReference type="Proteomes" id="UP000615446">
    <property type="component" value="Unassembled WGS sequence"/>
</dbReference>
<protein>
    <recommendedName>
        <fullName evidence="3">Integrase catalytic domain-containing protein</fullName>
    </recommendedName>
</protein>
<comment type="caution">
    <text evidence="1">The sequence shown here is derived from an EMBL/GenBank/DDBJ whole genome shotgun (WGS) entry which is preliminary data.</text>
</comment>
<gene>
    <name evidence="1" type="ORF">RCL2_001353800</name>
</gene>
<dbReference type="OrthoDB" id="2403749at2759"/>
<proteinExistence type="predicted"/>
<sequence length="680" mass="79104">MSQPQIIIDPNEELRIVCRLLFYNIPSFHPNAKKLHKVCQQEGYSFQLKNIAKWLKHQYSYQIYLQPLPCKAEASFSKIKILNKVHQCDILLHTHDDQDGRRVFVCSFLVIDVATRFKAGRSLTSRNSLEIWIAIKEIYEDPSNPLTWPTLLMTDSDASFESLAFIKAFKKNLAKLIYKVQYAIEGRLTEGERSRLWNKILQKYIDFMNNSKTRLIGMSPARAMTLDEVESKPSSKAKRAIGRYEEIRLKKGTAVRYLLKPGELEGDYRHRTTDPYWSLRVYKIKRVVIGRNPPQPVLYYLEDEPIGSTAHLMGWNPKRPFKYEELQVIEEPDKIEYPPDGFMRKYHPTGFVHYVQVVNDNLTEANQYAEKRGGQCLGKTGRINGHNVPNFLDGMQLDGYNKELQLAFEFQGPQHYNLNSMFHRRGQIDLDEQKMRDQEKRDICKEQGICLIEVPYTADFYLFIKHTLIEKGYLDDASGKKKSSKIGERNVKCDDVILCGYHLNEPKYGIVQNFYKYLAQYKSKPYYEDITFSTLTPDEIPDPKKFNAKRSTLMIFEDVRSDPPVIQKKIIPYFSRGRHENISSIYISQKFHRIPTDIRENATHIVLFSGGSSIRKLADIISPYTDADPHKASKVLDGYLRQKEFVVIDINKPRSESFSLRWDTPLNLEREIKSLGNTSN</sequence>
<evidence type="ECO:0008006" key="3">
    <source>
        <dbReference type="Google" id="ProtNLM"/>
    </source>
</evidence>
<dbReference type="InterPro" id="IPR006758">
    <property type="entry name" value="A32L"/>
</dbReference>
<dbReference type="EMBL" id="BLAL01000160">
    <property type="protein sequence ID" value="GES86483.1"/>
    <property type="molecule type" value="Genomic_DNA"/>
</dbReference>
<evidence type="ECO:0000313" key="2">
    <source>
        <dbReference type="Proteomes" id="UP000615446"/>
    </source>
</evidence>
<reference evidence="1" key="1">
    <citation type="submission" date="2019-10" db="EMBL/GenBank/DDBJ databases">
        <title>Conservation and host-specific expression of non-tandemly repeated heterogenous ribosome RNA gene in arbuscular mycorrhizal fungi.</title>
        <authorList>
            <person name="Maeda T."/>
            <person name="Kobayashi Y."/>
            <person name="Nakagawa T."/>
            <person name="Ezawa T."/>
            <person name="Yamaguchi K."/>
            <person name="Bino T."/>
            <person name="Nishimoto Y."/>
            <person name="Shigenobu S."/>
            <person name="Kawaguchi M."/>
        </authorList>
    </citation>
    <scope>NUCLEOTIDE SEQUENCE</scope>
    <source>
        <strain evidence="1">HR1</strain>
    </source>
</reference>
<dbReference type="Gene3D" id="3.40.960.10">
    <property type="entry name" value="VSR Endonuclease"/>
    <property type="match status" value="1"/>
</dbReference>